<sequence length="211" mass="24459">MKDDIKKKKFWEKVKERTAKFKKKKEEKKEEPKEEVKEAPKEEEHKELSLREEIRELKEVIKEASSKKKKKDKTFNLPSKVKRQLKKSAEKSKVVVFLLKSNRSIQPIMTKMENGWVNINGVPRNCSIDFTFIWRKKYPAIVLPEWDINPIGTKDYYDAVKDGRAADPIATVIRLIKEGEILGKGLKMGSKAWIFIGLAALAFFYVLFAGG</sequence>
<evidence type="ECO:0000256" key="1">
    <source>
        <dbReference type="SAM" id="MobiDB-lite"/>
    </source>
</evidence>
<keyword evidence="2" id="KW-1133">Transmembrane helix</keyword>
<reference evidence="3" key="1">
    <citation type="journal article" date="2015" name="Nature">
        <title>Complex archaea that bridge the gap between prokaryotes and eukaryotes.</title>
        <authorList>
            <person name="Spang A."/>
            <person name="Saw J.H."/>
            <person name="Jorgensen S.L."/>
            <person name="Zaremba-Niedzwiedzka K."/>
            <person name="Martijn J."/>
            <person name="Lind A.E."/>
            <person name="van Eijk R."/>
            <person name="Schleper C."/>
            <person name="Guy L."/>
            <person name="Ettema T.J."/>
        </authorList>
    </citation>
    <scope>NUCLEOTIDE SEQUENCE</scope>
</reference>
<feature type="region of interest" description="Disordered" evidence="1">
    <location>
        <begin position="18"/>
        <end position="49"/>
    </location>
</feature>
<evidence type="ECO:0000313" key="3">
    <source>
        <dbReference type="EMBL" id="KKN76053.1"/>
    </source>
</evidence>
<accession>A0A0F9WCX1</accession>
<gene>
    <name evidence="3" type="ORF">LCGC14_0374430</name>
</gene>
<evidence type="ECO:0000256" key="2">
    <source>
        <dbReference type="SAM" id="Phobius"/>
    </source>
</evidence>
<dbReference type="AlphaFoldDB" id="A0A0F9WCX1"/>
<protein>
    <submittedName>
        <fullName evidence="3">Uncharacterized protein</fullName>
    </submittedName>
</protein>
<comment type="caution">
    <text evidence="3">The sequence shown here is derived from an EMBL/GenBank/DDBJ whole genome shotgun (WGS) entry which is preliminary data.</text>
</comment>
<feature type="compositionally biased region" description="Basic and acidic residues" evidence="1">
    <location>
        <begin position="27"/>
        <end position="49"/>
    </location>
</feature>
<keyword evidence="2" id="KW-0472">Membrane</keyword>
<feature type="transmembrane region" description="Helical" evidence="2">
    <location>
        <begin position="192"/>
        <end position="210"/>
    </location>
</feature>
<proteinExistence type="predicted"/>
<organism evidence="3">
    <name type="scientific">marine sediment metagenome</name>
    <dbReference type="NCBI Taxonomy" id="412755"/>
    <lineage>
        <taxon>unclassified sequences</taxon>
        <taxon>metagenomes</taxon>
        <taxon>ecological metagenomes</taxon>
    </lineage>
</organism>
<name>A0A0F9WCX1_9ZZZZ</name>
<dbReference type="EMBL" id="LAZR01000300">
    <property type="protein sequence ID" value="KKN76053.1"/>
    <property type="molecule type" value="Genomic_DNA"/>
</dbReference>
<keyword evidence="2" id="KW-0812">Transmembrane</keyword>